<dbReference type="EMBL" id="CP046640">
    <property type="protein sequence ID" value="QTL99738.1"/>
    <property type="molecule type" value="Genomic_DNA"/>
</dbReference>
<dbReference type="CDD" id="cd05237">
    <property type="entry name" value="UDP_invert_4-6DH_SDR_e"/>
    <property type="match status" value="1"/>
</dbReference>
<dbReference type="InterPro" id="IPR051203">
    <property type="entry name" value="Polysaccharide_Synthase-Rel"/>
</dbReference>
<evidence type="ECO:0000313" key="5">
    <source>
        <dbReference type="Proteomes" id="UP000665020"/>
    </source>
</evidence>
<dbReference type="InterPro" id="IPR036291">
    <property type="entry name" value="NAD(P)-bd_dom_sf"/>
</dbReference>
<feature type="domain" description="Polysaccharide biosynthesis protein CapD-like" evidence="3">
    <location>
        <begin position="145"/>
        <end position="427"/>
    </location>
</feature>
<keyword evidence="2" id="KW-0175">Coiled coil</keyword>
<sequence>MKNLLIIGAGGAGKHLLSELLKKDKKLGYNIIGFLDADSKKHGMSISGYKVLGHHDNIMFYIKKYNIDEVIIATTAINHKDLDRLYRQVNKAEANFRVLPPIEELLLNEPFTKQLREIKVDDLLGRDTININSQSVKEYLKNRIVLVTGAAGSIGSELCRQIVRYEPSKLILLDINENDLYFLDLYIQRHFKVKTSVEICNIRELYKLDYLFNKYQPDIVFHAAAHKHVPLMEKNIEEAVKNNVFGTENIVISADKYNVAKFVLVSTDKAVNPTNVMGATKRLAELIIEKYSKLSSTKFTAVRFGNVLGSNGSVVPLFKSLLQEGKDLTVTHEEVSRYFMTIPEAAQLVLEAGYIANGGEVFVLDMGKPVRIMDLAKKMIELSGLELGKDVNINITGLRPGEKLYEELLYDAKSCQKTQNERIYIAKLKKEAVNIDQGLKELKKLLDTFDSKKMKLKLKELVPTYQEVDYNINGEIANEYTVISS</sequence>
<dbReference type="SUPFAM" id="SSF51735">
    <property type="entry name" value="NAD(P)-binding Rossmann-fold domains"/>
    <property type="match status" value="2"/>
</dbReference>
<reference evidence="4" key="1">
    <citation type="submission" date="2019-12" db="EMBL/GenBank/DDBJ databases">
        <authorList>
            <person name="zhang j."/>
            <person name="sun C.M."/>
        </authorList>
    </citation>
    <scope>NUCLEOTIDE SEQUENCE</scope>
    <source>
        <strain evidence="4">NS-1</strain>
    </source>
</reference>
<accession>A0A8A7KIU8</accession>
<feature type="coiled-coil region" evidence="2">
    <location>
        <begin position="425"/>
        <end position="459"/>
    </location>
</feature>
<dbReference type="KEGG" id="ifn:GM661_18145"/>
<gene>
    <name evidence="4" type="ORF">GM661_18145</name>
</gene>
<dbReference type="Pfam" id="PF02719">
    <property type="entry name" value="Polysacc_synt_2"/>
    <property type="match status" value="1"/>
</dbReference>
<dbReference type="RefSeq" id="WP_230868067.1">
    <property type="nucleotide sequence ID" value="NZ_CP046640.1"/>
</dbReference>
<dbReference type="AlphaFoldDB" id="A0A8A7KIU8"/>
<keyword evidence="5" id="KW-1185">Reference proteome</keyword>
<evidence type="ECO:0000256" key="2">
    <source>
        <dbReference type="SAM" id="Coils"/>
    </source>
</evidence>
<evidence type="ECO:0000313" key="4">
    <source>
        <dbReference type="EMBL" id="QTL99738.1"/>
    </source>
</evidence>
<organism evidence="4 5">
    <name type="scientific">Iocasia fonsfrigidae</name>
    <dbReference type="NCBI Taxonomy" id="2682810"/>
    <lineage>
        <taxon>Bacteria</taxon>
        <taxon>Bacillati</taxon>
        <taxon>Bacillota</taxon>
        <taxon>Clostridia</taxon>
        <taxon>Halanaerobiales</taxon>
        <taxon>Halanaerobiaceae</taxon>
        <taxon>Iocasia</taxon>
    </lineage>
</organism>
<dbReference type="Pfam" id="PF13727">
    <property type="entry name" value="CoA_binding_3"/>
    <property type="match status" value="1"/>
</dbReference>
<dbReference type="Gene3D" id="3.40.50.720">
    <property type="entry name" value="NAD(P)-binding Rossmann-like Domain"/>
    <property type="match status" value="2"/>
</dbReference>
<dbReference type="PANTHER" id="PTHR43318">
    <property type="entry name" value="UDP-N-ACETYLGLUCOSAMINE 4,6-DEHYDRATASE"/>
    <property type="match status" value="1"/>
</dbReference>
<protein>
    <submittedName>
        <fullName evidence="4">NAD-dependent epimerase/dehydratase family protein</fullName>
    </submittedName>
</protein>
<dbReference type="PANTHER" id="PTHR43318:SF1">
    <property type="entry name" value="POLYSACCHARIDE BIOSYNTHESIS PROTEIN EPSC-RELATED"/>
    <property type="match status" value="1"/>
</dbReference>
<name>A0A8A7KIU8_9FIRM</name>
<evidence type="ECO:0000256" key="1">
    <source>
        <dbReference type="ARBA" id="ARBA00007430"/>
    </source>
</evidence>
<comment type="similarity">
    <text evidence="1">Belongs to the polysaccharide synthase family.</text>
</comment>
<dbReference type="InterPro" id="IPR003869">
    <property type="entry name" value="Polysac_CapD-like"/>
</dbReference>
<proteinExistence type="inferred from homology"/>
<dbReference type="Proteomes" id="UP000665020">
    <property type="component" value="Chromosome"/>
</dbReference>
<evidence type="ECO:0000259" key="3">
    <source>
        <dbReference type="Pfam" id="PF02719"/>
    </source>
</evidence>